<name>A0ABR0AAR3_9CRUS</name>
<proteinExistence type="predicted"/>
<dbReference type="EMBL" id="JAOYFB010000037">
    <property type="protein sequence ID" value="KAK4022211.1"/>
    <property type="molecule type" value="Genomic_DNA"/>
</dbReference>
<dbReference type="Proteomes" id="UP001234178">
    <property type="component" value="Unassembled WGS sequence"/>
</dbReference>
<protein>
    <recommendedName>
        <fullName evidence="3">Secreted protein</fullName>
    </recommendedName>
</protein>
<reference evidence="1 2" key="1">
    <citation type="journal article" date="2023" name="Nucleic Acids Res.">
        <title>The hologenome of Daphnia magna reveals possible DNA methylation and microbiome-mediated evolution of the host genome.</title>
        <authorList>
            <person name="Chaturvedi A."/>
            <person name="Li X."/>
            <person name="Dhandapani V."/>
            <person name="Marshall H."/>
            <person name="Kissane S."/>
            <person name="Cuenca-Cambronero M."/>
            <person name="Asole G."/>
            <person name="Calvet F."/>
            <person name="Ruiz-Romero M."/>
            <person name="Marangio P."/>
            <person name="Guigo R."/>
            <person name="Rago D."/>
            <person name="Mirbahai L."/>
            <person name="Eastwood N."/>
            <person name="Colbourne J.K."/>
            <person name="Zhou J."/>
            <person name="Mallon E."/>
            <person name="Orsini L."/>
        </authorList>
    </citation>
    <scope>NUCLEOTIDE SEQUENCE [LARGE SCALE GENOMIC DNA]</scope>
    <source>
        <strain evidence="1">LRV0_1</strain>
    </source>
</reference>
<gene>
    <name evidence="1" type="ORF">OUZ56_007690</name>
</gene>
<keyword evidence="2" id="KW-1185">Reference proteome</keyword>
<evidence type="ECO:0000313" key="2">
    <source>
        <dbReference type="Proteomes" id="UP001234178"/>
    </source>
</evidence>
<evidence type="ECO:0000313" key="1">
    <source>
        <dbReference type="EMBL" id="KAK4022211.1"/>
    </source>
</evidence>
<comment type="caution">
    <text evidence="1">The sequence shown here is derived from an EMBL/GenBank/DDBJ whole genome shotgun (WGS) entry which is preliminary data.</text>
</comment>
<sequence length="154" mass="17843">MREFVIISLFGSFRLFSRNVVVTTEIGLASRTHQSFSLPRTKQAEHYSISFFFSLFFFLDQQQASLFISFSPLVPVWRNVMIRATLFFTHFKERTRVISQIVEESTTPSSVCNRRLAFLGADIKEYYTNEKVSGCCEDVVFLNRISCAARRNNP</sequence>
<evidence type="ECO:0008006" key="3">
    <source>
        <dbReference type="Google" id="ProtNLM"/>
    </source>
</evidence>
<organism evidence="1 2">
    <name type="scientific">Daphnia magna</name>
    <dbReference type="NCBI Taxonomy" id="35525"/>
    <lineage>
        <taxon>Eukaryota</taxon>
        <taxon>Metazoa</taxon>
        <taxon>Ecdysozoa</taxon>
        <taxon>Arthropoda</taxon>
        <taxon>Crustacea</taxon>
        <taxon>Branchiopoda</taxon>
        <taxon>Diplostraca</taxon>
        <taxon>Cladocera</taxon>
        <taxon>Anomopoda</taxon>
        <taxon>Daphniidae</taxon>
        <taxon>Daphnia</taxon>
    </lineage>
</organism>
<accession>A0ABR0AAR3</accession>